<comment type="caution">
    <text evidence="2">The sequence shown here is derived from an EMBL/GenBank/DDBJ whole genome shotgun (WGS) entry which is preliminary data.</text>
</comment>
<feature type="transmembrane region" description="Helical" evidence="1">
    <location>
        <begin position="50"/>
        <end position="72"/>
    </location>
</feature>
<accession>A0A6N8JF63</accession>
<dbReference type="RefSeq" id="WP_157301571.1">
    <property type="nucleotide sequence ID" value="NZ_BAAAZB010000004.1"/>
</dbReference>
<dbReference type="Proteomes" id="UP000468388">
    <property type="component" value="Unassembled WGS sequence"/>
</dbReference>
<name>A0A6N8JF63_9BACT</name>
<dbReference type="OrthoDB" id="9811044at2"/>
<organism evidence="2 3">
    <name type="scientific">Chitinophaga oryziterrae</name>
    <dbReference type="NCBI Taxonomy" id="1031224"/>
    <lineage>
        <taxon>Bacteria</taxon>
        <taxon>Pseudomonadati</taxon>
        <taxon>Bacteroidota</taxon>
        <taxon>Chitinophagia</taxon>
        <taxon>Chitinophagales</taxon>
        <taxon>Chitinophagaceae</taxon>
        <taxon>Chitinophaga</taxon>
    </lineage>
</organism>
<dbReference type="AlphaFoldDB" id="A0A6N8JF63"/>
<dbReference type="InterPro" id="IPR052776">
    <property type="entry name" value="Chloro_ReproSupport/MetalTrans"/>
</dbReference>
<dbReference type="EMBL" id="WRXO01000006">
    <property type="protein sequence ID" value="MVT42959.1"/>
    <property type="molecule type" value="Genomic_DNA"/>
</dbReference>
<feature type="transmembrane region" description="Helical" evidence="1">
    <location>
        <begin position="78"/>
        <end position="96"/>
    </location>
</feature>
<dbReference type="PANTHER" id="PTHR33876">
    <property type="entry name" value="UNNAMED PRODUCT"/>
    <property type="match status" value="1"/>
</dbReference>
<feature type="transmembrane region" description="Helical" evidence="1">
    <location>
        <begin position="141"/>
        <end position="164"/>
    </location>
</feature>
<keyword evidence="3" id="KW-1185">Reference proteome</keyword>
<proteinExistence type="predicted"/>
<gene>
    <name evidence="2" type="ORF">GO495_20350</name>
</gene>
<keyword evidence="1" id="KW-0472">Membrane</keyword>
<reference evidence="2 3" key="1">
    <citation type="submission" date="2019-12" db="EMBL/GenBank/DDBJ databases">
        <title>The draft genomic sequence of strain Chitinophaga oryziterrae JCM 16595.</title>
        <authorList>
            <person name="Zhang X."/>
        </authorList>
    </citation>
    <scope>NUCLEOTIDE SEQUENCE [LARGE SCALE GENOMIC DNA]</scope>
    <source>
        <strain evidence="2 3">JCM 16595</strain>
    </source>
</reference>
<keyword evidence="1" id="KW-0812">Transmembrane</keyword>
<evidence type="ECO:0000313" key="3">
    <source>
        <dbReference type="Proteomes" id="UP000468388"/>
    </source>
</evidence>
<sequence length="231" mass="25190">MIGYLFADSILLGIQHSFEPDHMAAVSVLASDRANNKIRTSRLIWRSSQWALGHSLSLILFSIFALLLKSALPLNISAYAEMAVGPVMIWLGISAIRRNHKLKKMMAAHKVFAEHEHINNALHIHGRQGQEIAMNPLSRSFWVGMLHGLAGTGGACAIALVLASENTSTAIGIIVLQSAGIILAMTTYSCVLAFSVSRFIERNQVAFKSMNAIVGLFSIGVGCLWIYNIFI</sequence>
<dbReference type="PANTHER" id="PTHR33876:SF4">
    <property type="entry name" value="CHLOROPLAST PROTEIN FOR GROWTH AND FERTILITY 2"/>
    <property type="match status" value="1"/>
</dbReference>
<feature type="transmembrane region" description="Helical" evidence="1">
    <location>
        <begin position="212"/>
        <end position="230"/>
    </location>
</feature>
<keyword evidence="1" id="KW-1133">Transmembrane helix</keyword>
<evidence type="ECO:0000313" key="2">
    <source>
        <dbReference type="EMBL" id="MVT42959.1"/>
    </source>
</evidence>
<feature type="transmembrane region" description="Helical" evidence="1">
    <location>
        <begin position="170"/>
        <end position="200"/>
    </location>
</feature>
<protein>
    <recommendedName>
        <fullName evidence="4">Nickel/cobalt efflux system</fullName>
    </recommendedName>
</protein>
<evidence type="ECO:0008006" key="4">
    <source>
        <dbReference type="Google" id="ProtNLM"/>
    </source>
</evidence>
<evidence type="ECO:0000256" key="1">
    <source>
        <dbReference type="SAM" id="Phobius"/>
    </source>
</evidence>